<dbReference type="CDD" id="cd05670">
    <property type="entry name" value="M20_Acy1_YkuR-like"/>
    <property type="match status" value="1"/>
</dbReference>
<evidence type="ECO:0000313" key="9">
    <source>
        <dbReference type="Proteomes" id="UP000199136"/>
    </source>
</evidence>
<keyword evidence="6" id="KW-0479">Metal-binding</keyword>
<keyword evidence="9" id="KW-1185">Reference proteome</keyword>
<feature type="binding site" evidence="6">
    <location>
        <position position="130"/>
    </location>
    <ligand>
        <name>Mn(2+)</name>
        <dbReference type="ChEBI" id="CHEBI:29035"/>
        <label>2</label>
    </ligand>
</feature>
<dbReference type="SUPFAM" id="SSF53187">
    <property type="entry name" value="Zn-dependent exopeptidases"/>
    <property type="match status" value="1"/>
</dbReference>
<feature type="binding site" evidence="6">
    <location>
        <position position="96"/>
    </location>
    <ligand>
        <name>Mn(2+)</name>
        <dbReference type="ChEBI" id="CHEBI:29035"/>
        <label>2</label>
    </ligand>
</feature>
<feature type="active site" description="Proton acceptor" evidence="5">
    <location>
        <position position="130"/>
    </location>
</feature>
<dbReference type="SUPFAM" id="SSF55031">
    <property type="entry name" value="Bacterial exopeptidase dimerisation domain"/>
    <property type="match status" value="1"/>
</dbReference>
<dbReference type="Proteomes" id="UP000199136">
    <property type="component" value="Unassembled WGS sequence"/>
</dbReference>
<dbReference type="PANTHER" id="PTHR11014:SF98">
    <property type="entry name" value="N-ACETYLDIAMINOPIMELATE DEACETYLASE"/>
    <property type="match status" value="1"/>
</dbReference>
<dbReference type="RefSeq" id="WP_092479830.1">
    <property type="nucleotide sequence ID" value="NZ_FOXW01000002.1"/>
</dbReference>
<dbReference type="UniPathway" id="UPA00034">
    <property type="reaction ID" value="UER00024"/>
</dbReference>
<dbReference type="GO" id="GO:0050118">
    <property type="term" value="F:N-acetyldiaminopimelate deacetylase activity"/>
    <property type="evidence" value="ECO:0007669"/>
    <property type="project" value="UniProtKB-UniRule"/>
</dbReference>
<dbReference type="FunFam" id="3.30.70.360:FF:000001">
    <property type="entry name" value="N-acetyldiaminopimelate deacetylase"/>
    <property type="match status" value="1"/>
</dbReference>
<dbReference type="InterPro" id="IPR011650">
    <property type="entry name" value="Peptidase_M20_dimer"/>
</dbReference>
<dbReference type="STRING" id="82801.SAMN04488506_0774"/>
<evidence type="ECO:0000259" key="7">
    <source>
        <dbReference type="Pfam" id="PF07687"/>
    </source>
</evidence>
<comment type="cofactor">
    <cofactor evidence="6">
        <name>Mn(2+)</name>
        <dbReference type="ChEBI" id="CHEBI:29035"/>
    </cofactor>
    <text evidence="6">The Mn(2+) ion enhances activity.</text>
</comment>
<evidence type="ECO:0000256" key="5">
    <source>
        <dbReference type="HAMAP-Rule" id="MF_01692"/>
    </source>
</evidence>
<keyword evidence="2 5" id="KW-0378">Hydrolase</keyword>
<keyword evidence="3 5" id="KW-0220">Diaminopimelate biosynthesis</keyword>
<dbReference type="PANTHER" id="PTHR11014">
    <property type="entry name" value="PEPTIDASE M20 FAMILY MEMBER"/>
    <property type="match status" value="1"/>
</dbReference>
<evidence type="ECO:0000256" key="3">
    <source>
        <dbReference type="ARBA" id="ARBA00022915"/>
    </source>
</evidence>
<dbReference type="Pfam" id="PF01546">
    <property type="entry name" value="Peptidase_M20"/>
    <property type="match status" value="1"/>
</dbReference>
<name>A0A1I5W516_9LACT</name>
<evidence type="ECO:0000256" key="1">
    <source>
        <dbReference type="ARBA" id="ARBA00022605"/>
    </source>
</evidence>
<dbReference type="EMBL" id="FOXW01000002">
    <property type="protein sequence ID" value="SFQ14809.1"/>
    <property type="molecule type" value="Genomic_DNA"/>
</dbReference>
<dbReference type="HAMAP" id="MF_01692">
    <property type="entry name" value="DapEL"/>
    <property type="match status" value="1"/>
</dbReference>
<feature type="active site" evidence="5">
    <location>
        <position position="71"/>
    </location>
</feature>
<evidence type="ECO:0000313" key="8">
    <source>
        <dbReference type="EMBL" id="SFQ14809.1"/>
    </source>
</evidence>
<feature type="binding site" evidence="6">
    <location>
        <position position="350"/>
    </location>
    <ligand>
        <name>Mn(2+)</name>
        <dbReference type="ChEBI" id="CHEBI:29035"/>
        <label>2</label>
    </ligand>
</feature>
<dbReference type="InterPro" id="IPR023905">
    <property type="entry name" value="AcetylDAP_deacetylase"/>
</dbReference>
<dbReference type="Gene3D" id="3.40.630.10">
    <property type="entry name" value="Zn peptidases"/>
    <property type="match status" value="1"/>
</dbReference>
<comment type="function">
    <text evidence="5">Catalyzes the conversion of N-acetyl-diaminopimelate to diaminopimelate and acetate.</text>
</comment>
<dbReference type="InterPro" id="IPR002933">
    <property type="entry name" value="Peptidase_M20"/>
</dbReference>
<keyword evidence="4 5" id="KW-0457">Lysine biosynthesis</keyword>
<evidence type="ECO:0000256" key="2">
    <source>
        <dbReference type="ARBA" id="ARBA00022801"/>
    </source>
</evidence>
<comment type="catalytic activity">
    <reaction evidence="5">
        <text>N-acetyl-(2S,6S)-2,6-diaminopimelate + H2O = (2S,6S)-2,6-diaminopimelate + acetate</text>
        <dbReference type="Rhea" id="RHEA:20405"/>
        <dbReference type="ChEBI" id="CHEBI:15377"/>
        <dbReference type="ChEBI" id="CHEBI:30089"/>
        <dbReference type="ChEBI" id="CHEBI:57609"/>
        <dbReference type="ChEBI" id="CHEBI:58767"/>
        <dbReference type="EC" id="3.5.1.47"/>
    </reaction>
</comment>
<dbReference type="InterPro" id="IPR036264">
    <property type="entry name" value="Bact_exopeptidase_dim_dom"/>
</dbReference>
<organism evidence="8 9">
    <name type="scientific">Desemzia incerta</name>
    <dbReference type="NCBI Taxonomy" id="82801"/>
    <lineage>
        <taxon>Bacteria</taxon>
        <taxon>Bacillati</taxon>
        <taxon>Bacillota</taxon>
        <taxon>Bacilli</taxon>
        <taxon>Lactobacillales</taxon>
        <taxon>Carnobacteriaceae</taxon>
        <taxon>Desemzia</taxon>
    </lineage>
</organism>
<dbReference type="GO" id="GO:0009089">
    <property type="term" value="P:lysine biosynthetic process via diaminopimelate"/>
    <property type="evidence" value="ECO:0007669"/>
    <property type="project" value="UniProtKB-UniRule"/>
</dbReference>
<accession>A0A1I5W516</accession>
<dbReference type="InterPro" id="IPR017439">
    <property type="entry name" value="Amidohydrolase"/>
</dbReference>
<comment type="pathway">
    <text evidence="5">Amino-acid biosynthesis; L-lysine biosynthesis via DAP pathway; LL-2,6-diaminopimelate from (S)-tetrahydrodipicolinate (acetylase route): step 3/3.</text>
</comment>
<feature type="binding site" evidence="6">
    <location>
        <position position="98"/>
    </location>
    <ligand>
        <name>Mn(2+)</name>
        <dbReference type="ChEBI" id="CHEBI:29035"/>
        <label>2</label>
    </ligand>
</feature>
<dbReference type="GO" id="GO:0019877">
    <property type="term" value="P:diaminopimelate biosynthetic process"/>
    <property type="evidence" value="ECO:0007669"/>
    <property type="project" value="UniProtKB-UniRule"/>
</dbReference>
<keyword evidence="1 5" id="KW-0028">Amino-acid biosynthesis</keyword>
<proteinExistence type="inferred from homology"/>
<protein>
    <recommendedName>
        <fullName evidence="5">N-acetyldiaminopimelate deacetylase</fullName>
        <ecNumber evidence="5">3.5.1.47</ecNumber>
    </recommendedName>
</protein>
<dbReference type="AlphaFoldDB" id="A0A1I5W516"/>
<gene>
    <name evidence="8" type="ORF">SAMN04488506_0774</name>
</gene>
<feature type="binding site" evidence="6">
    <location>
        <position position="156"/>
    </location>
    <ligand>
        <name>Mn(2+)</name>
        <dbReference type="ChEBI" id="CHEBI:29035"/>
        <label>2</label>
    </ligand>
</feature>
<dbReference type="OrthoDB" id="9776731at2"/>
<dbReference type="Gene3D" id="3.30.70.360">
    <property type="match status" value="1"/>
</dbReference>
<dbReference type="NCBIfam" id="TIGR01891">
    <property type="entry name" value="amidohydrolases"/>
    <property type="match status" value="1"/>
</dbReference>
<dbReference type="GO" id="GO:0046872">
    <property type="term" value="F:metal ion binding"/>
    <property type="evidence" value="ECO:0007669"/>
    <property type="project" value="UniProtKB-KW"/>
</dbReference>
<evidence type="ECO:0000256" key="6">
    <source>
        <dbReference type="PIRSR" id="PIRSR005962-1"/>
    </source>
</evidence>
<dbReference type="PIRSF" id="PIRSF005962">
    <property type="entry name" value="Pept_M20D_amidohydro"/>
    <property type="match status" value="1"/>
</dbReference>
<evidence type="ECO:0000256" key="4">
    <source>
        <dbReference type="ARBA" id="ARBA00023154"/>
    </source>
</evidence>
<reference evidence="8 9" key="1">
    <citation type="submission" date="2016-10" db="EMBL/GenBank/DDBJ databases">
        <authorList>
            <person name="de Groot N.N."/>
        </authorList>
    </citation>
    <scope>NUCLEOTIDE SEQUENCE [LARGE SCALE GENOMIC DNA]</scope>
    <source>
        <strain evidence="8 9">DSM 20581</strain>
    </source>
</reference>
<dbReference type="Pfam" id="PF07687">
    <property type="entry name" value="M20_dimer"/>
    <property type="match status" value="1"/>
</dbReference>
<sequence>MVEKIDPFIKIRRDLHLIPEVGLEEYKTRDYLLKIIQQLPQEHLEIKVDETAILVRVKGTEGNRTIGWRTDIDGLPVVEKTDLTFESTHEGRMHACGHDVHMAITLGILTHFSEHPAKDHLVFFFQPAEETVSGAKIYYDKGFLNEWMPDEFYALHVDPNRPVGTIATKEGTLFASTCDLTVDFHGIGGHAAYPQESNDMVVAASQFVNQVQTIVSRNVNPVEGAVVTLGSFHAGTTGNVISDHARIEGTIRALTKDMSYRVQKRFKEIAQGIEMTYQCKVDVDLNMYGYLPVINTPKETEAFVQFMKHRADVHYEEAGTAMTGEDFGYLLDKVPGTMFWLGVDTPYGLHHPQMSPKEEAIPFAIKTVCDFLEAKANHVLEQEKVALS</sequence>
<dbReference type="EC" id="3.5.1.47" evidence="5"/>
<comment type="similarity">
    <text evidence="5">Belongs to the peptidase M20A family. N-acetyldiaminopimelate deacetylase subfamily.</text>
</comment>
<keyword evidence="6" id="KW-0464">Manganese</keyword>
<feature type="domain" description="Peptidase M20 dimerisation" evidence="7">
    <location>
        <begin position="180"/>
        <end position="271"/>
    </location>
</feature>